<evidence type="ECO:0000256" key="7">
    <source>
        <dbReference type="SAM" id="MobiDB-lite"/>
    </source>
</evidence>
<dbReference type="PRINTS" id="PR00937">
    <property type="entry name" value="TBOX"/>
</dbReference>
<dbReference type="GO" id="GO:0001708">
    <property type="term" value="P:cell fate specification"/>
    <property type="evidence" value="ECO:0007669"/>
    <property type="project" value="TreeGrafter"/>
</dbReference>
<feature type="region of interest" description="Disordered" evidence="7">
    <location>
        <begin position="406"/>
        <end position="450"/>
    </location>
</feature>
<evidence type="ECO:0000256" key="6">
    <source>
        <dbReference type="PROSITE-ProRule" id="PRU00201"/>
    </source>
</evidence>
<dbReference type="GO" id="GO:0000981">
    <property type="term" value="F:DNA-binding transcription factor activity, RNA polymerase II-specific"/>
    <property type="evidence" value="ECO:0007669"/>
    <property type="project" value="TreeGrafter"/>
</dbReference>
<name>B1A9Z1_AMPQE</name>
<proteinExistence type="evidence at transcript level"/>
<accession>B1A9Z1</accession>
<dbReference type="Gene3D" id="2.60.40.820">
    <property type="entry name" value="Transcription factor, T-box"/>
    <property type="match status" value="1"/>
</dbReference>
<dbReference type="PANTHER" id="PTHR11267">
    <property type="entry name" value="T-BOX PROTEIN-RELATED"/>
    <property type="match status" value="1"/>
</dbReference>
<dbReference type="InterPro" id="IPR018186">
    <property type="entry name" value="TF_T-box_CS"/>
</dbReference>
<dbReference type="SUPFAM" id="SSF49417">
    <property type="entry name" value="p53-like transcription factors"/>
    <property type="match status" value="1"/>
</dbReference>
<evidence type="ECO:0000256" key="5">
    <source>
        <dbReference type="ARBA" id="ARBA00023242"/>
    </source>
</evidence>
<feature type="compositionally biased region" description="Polar residues" evidence="7">
    <location>
        <begin position="67"/>
        <end position="78"/>
    </location>
</feature>
<sequence>MNSTATNIVVTAPSLSPVGTFPHLTFKYSPAPGTLHHSPIAAGYHFSPYSFPPIYLDTKPDSFSPVFLQQQPTNGGSSSDEEKQQNGSTPDLIATPPALAVGPAIYAPSSAPVPPPSATDKPAKHKEQLVPSAVLTENQLWKAFDTAGNEMIVTKPGRRLFPTILVTVSGLVPTIQYSIMVRFVSADKYRHKYITGQWTAVGESDIIHDESKMLFIHPSSPCYGEMWIKKPISFKSIKITHHSESQNGNILLHTMHKYRIEVVVQPHNDQLGEIVFPLAHSEFIAVTSYQSSAITKLKVDNNPFAKGFRDRETFISPYSQSYAPFLPPYTPFVHPLWANVTNTPSGMYPNPLAPVATVPPTPQIFSTSMTTTTVLTPTSSVQPLFPPSSNVFPVGASAQSSIDNGATVLEVDTPPSDLQSRSSSTSSKTEDEEEYEIIVKEDDDDIVDDD</sequence>
<reference evidence="9" key="1">
    <citation type="journal article" date="2006" name="Evol. Dev.">
        <title>Developmental expression of transcription factor genes in a demosponge: insights into the origin of metazoan multicellularity.</title>
        <authorList>
            <person name="Larroux C."/>
            <person name="Fahey B."/>
            <person name="Liubicich D."/>
            <person name="Hinman V.F."/>
            <person name="Gauthier M."/>
            <person name="Gongora M."/>
            <person name="Green K."/>
            <person name="Worheide G."/>
            <person name="Leys S.P."/>
            <person name="Degnan B.M."/>
        </authorList>
    </citation>
    <scope>NUCLEOTIDE SEQUENCE</scope>
</reference>
<dbReference type="GeneID" id="100635833"/>
<organism evidence="9">
    <name type="scientific">Amphimedon queenslandica</name>
    <name type="common">Sponge</name>
    <dbReference type="NCBI Taxonomy" id="400682"/>
    <lineage>
        <taxon>Eukaryota</taxon>
        <taxon>Metazoa</taxon>
        <taxon>Porifera</taxon>
        <taxon>Demospongiae</taxon>
        <taxon>Heteroscleromorpha</taxon>
        <taxon>Haplosclerida</taxon>
        <taxon>Niphatidae</taxon>
        <taxon>Amphimedon</taxon>
    </lineage>
</organism>
<dbReference type="PANTHER" id="PTHR11267:SF204">
    <property type="entry name" value="SPADETAIL"/>
    <property type="match status" value="1"/>
</dbReference>
<dbReference type="OrthoDB" id="7442607at2759"/>
<dbReference type="GO" id="GO:0045893">
    <property type="term" value="P:positive regulation of DNA-templated transcription"/>
    <property type="evidence" value="ECO:0007669"/>
    <property type="project" value="InterPro"/>
</dbReference>
<comment type="subcellular location">
    <subcellularLocation>
        <location evidence="1 6">Nucleus</location>
    </subcellularLocation>
</comment>
<dbReference type="GO" id="GO:0000978">
    <property type="term" value="F:RNA polymerase II cis-regulatory region sequence-specific DNA binding"/>
    <property type="evidence" value="ECO:0007669"/>
    <property type="project" value="InterPro"/>
</dbReference>
<feature type="domain" description="T-box" evidence="8">
    <location>
        <begin position="135"/>
        <end position="310"/>
    </location>
</feature>
<dbReference type="InterPro" id="IPR046360">
    <property type="entry name" value="T-box_DNA-bd"/>
</dbReference>
<keyword evidence="5 6" id="KW-0539">Nucleus</keyword>
<keyword evidence="2" id="KW-0805">Transcription regulation</keyword>
<feature type="compositionally biased region" description="Acidic residues" evidence="7">
    <location>
        <begin position="430"/>
        <end position="450"/>
    </location>
</feature>
<evidence type="ECO:0000256" key="1">
    <source>
        <dbReference type="ARBA" id="ARBA00004123"/>
    </source>
</evidence>
<evidence type="ECO:0000256" key="2">
    <source>
        <dbReference type="ARBA" id="ARBA00023015"/>
    </source>
</evidence>
<dbReference type="PROSITE" id="PS50252">
    <property type="entry name" value="TBOX_3"/>
    <property type="match status" value="1"/>
</dbReference>
<evidence type="ECO:0000313" key="9">
    <source>
        <dbReference type="EMBL" id="ACA04754.1"/>
    </source>
</evidence>
<dbReference type="CDD" id="cd00182">
    <property type="entry name" value="T-box"/>
    <property type="match status" value="1"/>
</dbReference>
<comment type="caution">
    <text evidence="6">Lacks conserved residue(s) required for the propagation of feature annotation.</text>
</comment>
<keyword evidence="4" id="KW-0804">Transcription</keyword>
<dbReference type="AlphaFoldDB" id="B1A9Z1"/>
<protein>
    <submittedName>
        <fullName evidence="9">TbxB</fullName>
    </submittedName>
</protein>
<evidence type="ECO:0000256" key="4">
    <source>
        <dbReference type="ARBA" id="ARBA00023163"/>
    </source>
</evidence>
<feature type="region of interest" description="Disordered" evidence="7">
    <location>
        <begin position="65"/>
        <end position="94"/>
    </location>
</feature>
<dbReference type="InterPro" id="IPR008967">
    <property type="entry name" value="p53-like_TF_DNA-bd_sf"/>
</dbReference>
<dbReference type="GO" id="GO:0005634">
    <property type="term" value="C:nucleus"/>
    <property type="evidence" value="ECO:0007669"/>
    <property type="project" value="UniProtKB-SubCell"/>
</dbReference>
<dbReference type="InterPro" id="IPR036960">
    <property type="entry name" value="T-box_sf"/>
</dbReference>
<dbReference type="GO" id="GO:0000785">
    <property type="term" value="C:chromatin"/>
    <property type="evidence" value="ECO:0007669"/>
    <property type="project" value="TreeGrafter"/>
</dbReference>
<dbReference type="InterPro" id="IPR001699">
    <property type="entry name" value="TF_T-box"/>
</dbReference>
<dbReference type="SMART" id="SM00425">
    <property type="entry name" value="TBOX"/>
    <property type="match status" value="1"/>
</dbReference>
<dbReference type="Pfam" id="PF00907">
    <property type="entry name" value="T-box"/>
    <property type="match status" value="1"/>
</dbReference>
<evidence type="ECO:0000256" key="3">
    <source>
        <dbReference type="ARBA" id="ARBA00023125"/>
    </source>
</evidence>
<evidence type="ECO:0000259" key="8">
    <source>
        <dbReference type="PROSITE" id="PS50252"/>
    </source>
</evidence>
<dbReference type="PROSITE" id="PS01283">
    <property type="entry name" value="TBOX_1"/>
    <property type="match status" value="1"/>
</dbReference>
<keyword evidence="3 6" id="KW-0238">DNA-binding</keyword>
<dbReference type="EMBL" id="EU433959">
    <property type="protein sequence ID" value="ACA04754.1"/>
    <property type="molecule type" value="mRNA"/>
</dbReference>
<reference evidence="9" key="2">
    <citation type="submission" date="2008-01" db="EMBL/GenBank/DDBJ databases">
        <authorList>
            <person name="Larroux C."/>
            <person name="Fahey B."/>
            <person name="Liubicich D."/>
            <person name="Hinman V.F."/>
            <person name="Gauthier M."/>
            <person name="Gongora M."/>
            <person name="Green K."/>
            <person name="Worheide G."/>
            <person name="Leys S.P."/>
            <person name="Degnan B.M."/>
        </authorList>
    </citation>
    <scope>NUCLEOTIDE SEQUENCE</scope>
</reference>